<dbReference type="PROSITE" id="PS51257">
    <property type="entry name" value="PROKAR_LIPOPROTEIN"/>
    <property type="match status" value="1"/>
</dbReference>
<keyword evidence="1" id="KW-0732">Signal</keyword>
<name>S3XB95_9BACT</name>
<sequence length="137" mass="15919">MKRNFLILIGFLMAVAAGCSANVKSIDFYEKNDEAREQKIIECRNKNFDDMSKKQQEDCNNAQKAEANIAKFEVNKSTFRSNLNAYCESQYYPSDECVKYVDKCFFDSLENSKSLLSYDEFIAIEEKCIEEYTSKNK</sequence>
<evidence type="ECO:0000313" key="3">
    <source>
        <dbReference type="Proteomes" id="UP000014539"/>
    </source>
</evidence>
<feature type="chain" id="PRO_5004513652" description="Lipoprotein" evidence="1">
    <location>
        <begin position="22"/>
        <end position="137"/>
    </location>
</feature>
<dbReference type="InterPro" id="IPR047937">
    <property type="entry name" value="Eex_IncN-like"/>
</dbReference>
<dbReference type="RefSeq" id="WP_016647464.1">
    <property type="nucleotide sequence ID" value="NZ_KE340329.1"/>
</dbReference>
<keyword evidence="3" id="KW-1185">Reference proteome</keyword>
<comment type="caution">
    <text evidence="2">The sequence shown here is derived from an EMBL/GenBank/DDBJ whole genome shotgun (WGS) entry which is preliminary data.</text>
</comment>
<organism evidence="2 3">
    <name type="scientific">Campylobacter ureolyticus ACS-301-V-Sch3b</name>
    <dbReference type="NCBI Taxonomy" id="883165"/>
    <lineage>
        <taxon>Bacteria</taxon>
        <taxon>Pseudomonadati</taxon>
        <taxon>Campylobacterota</taxon>
        <taxon>Epsilonproteobacteria</taxon>
        <taxon>Campylobacterales</taxon>
        <taxon>Campylobacteraceae</taxon>
        <taxon>Campylobacter</taxon>
    </lineage>
</organism>
<accession>S3XB95</accession>
<reference evidence="2 3" key="1">
    <citation type="submission" date="2013-06" db="EMBL/GenBank/DDBJ databases">
        <title>The Genome Sequence of Campylobacter ureolyticus ACS-301-V-SCH3B.</title>
        <authorList>
            <consortium name="The Broad Institute Genomics Platform"/>
            <person name="Earl A."/>
            <person name="Ward D."/>
            <person name="Feldgarden M."/>
            <person name="Gevers D."/>
            <person name="Saerens B."/>
            <person name="Vaneechoutte M."/>
            <person name="Walker B."/>
            <person name="Young S."/>
            <person name="Zeng Q."/>
            <person name="Gargeya S."/>
            <person name="Fitzgerald M."/>
            <person name="Haas B."/>
            <person name="Abouelleil A."/>
            <person name="Allen A.W."/>
            <person name="Alvarado L."/>
            <person name="Arachchi H.M."/>
            <person name="Berlin A.M."/>
            <person name="Chapman S.B."/>
            <person name="Gainer-Dewar J."/>
            <person name="Goldberg J."/>
            <person name="Griggs A."/>
            <person name="Gujja S."/>
            <person name="Hansen M."/>
            <person name="Howarth C."/>
            <person name="Imamovic A."/>
            <person name="Ireland A."/>
            <person name="Larimer J."/>
            <person name="McCowan C."/>
            <person name="Murphy C."/>
            <person name="Pearson M."/>
            <person name="Poon T.W."/>
            <person name="Priest M."/>
            <person name="Roberts A."/>
            <person name="Saif S."/>
            <person name="Shea T."/>
            <person name="Sisk P."/>
            <person name="Sykes S."/>
            <person name="Wortman J."/>
            <person name="Nusbaum C."/>
            <person name="Birren B."/>
        </authorList>
    </citation>
    <scope>NUCLEOTIDE SEQUENCE [LARGE SCALE GENOMIC DNA]</scope>
    <source>
        <strain evidence="2 3">ACS-301-V-Sch3b</strain>
    </source>
</reference>
<dbReference type="HOGENOM" id="CLU_1861508_0_0_7"/>
<evidence type="ECO:0008006" key="4">
    <source>
        <dbReference type="Google" id="ProtNLM"/>
    </source>
</evidence>
<dbReference type="AlphaFoldDB" id="S3XB95"/>
<evidence type="ECO:0000313" key="2">
    <source>
        <dbReference type="EMBL" id="EPH07391.1"/>
    </source>
</evidence>
<dbReference type="Proteomes" id="UP000014539">
    <property type="component" value="Unassembled WGS sequence"/>
</dbReference>
<dbReference type="EMBL" id="AGYD01000016">
    <property type="protein sequence ID" value="EPH07391.1"/>
    <property type="molecule type" value="Genomic_DNA"/>
</dbReference>
<protein>
    <recommendedName>
        <fullName evidence="4">Lipoprotein</fullName>
    </recommendedName>
</protein>
<gene>
    <name evidence="2" type="ORF">HMPREF9309_01612</name>
</gene>
<dbReference type="NCBIfam" id="NF033894">
    <property type="entry name" value="Eex_IncN"/>
    <property type="match status" value="1"/>
</dbReference>
<dbReference type="PATRIC" id="fig|883165.3.peg.1631"/>
<feature type="signal peptide" evidence="1">
    <location>
        <begin position="1"/>
        <end position="21"/>
    </location>
</feature>
<proteinExistence type="predicted"/>
<evidence type="ECO:0000256" key="1">
    <source>
        <dbReference type="SAM" id="SignalP"/>
    </source>
</evidence>